<reference evidence="2 3" key="1">
    <citation type="submission" date="2024-05" db="EMBL/GenBank/DDBJ databases">
        <authorList>
            <person name="Duchaud E."/>
        </authorList>
    </citation>
    <scope>NUCLEOTIDE SEQUENCE [LARGE SCALE GENOMIC DNA]</scope>
    <source>
        <strain evidence="2">Ena-SAMPLE-TAB-13-05-2024-13:56:06:370-140308</strain>
    </source>
</reference>
<evidence type="ECO:0008006" key="4">
    <source>
        <dbReference type="Google" id="ProtNLM"/>
    </source>
</evidence>
<accession>A0ABM9PF98</accession>
<comment type="caution">
    <text evidence="2">The sequence shown here is derived from an EMBL/GenBank/DDBJ whole genome shotgun (WGS) entry which is preliminary data.</text>
</comment>
<protein>
    <recommendedName>
        <fullName evidence="4">Adhesin domain-containing protein</fullName>
    </recommendedName>
</protein>
<dbReference type="EMBL" id="CAXJIO010000015">
    <property type="protein sequence ID" value="CAL2104295.1"/>
    <property type="molecule type" value="Genomic_DNA"/>
</dbReference>
<evidence type="ECO:0000256" key="1">
    <source>
        <dbReference type="SAM" id="MobiDB-lite"/>
    </source>
</evidence>
<dbReference type="RefSeq" id="WP_348718584.1">
    <property type="nucleotide sequence ID" value="NZ_CAXJIO010000015.1"/>
</dbReference>
<gene>
    <name evidence="2" type="ORF">T190423A01A_60232</name>
</gene>
<evidence type="ECO:0000313" key="2">
    <source>
        <dbReference type="EMBL" id="CAL2104295.1"/>
    </source>
</evidence>
<feature type="region of interest" description="Disordered" evidence="1">
    <location>
        <begin position="217"/>
        <end position="238"/>
    </location>
</feature>
<name>A0ABM9PF98_9FLAO</name>
<keyword evidence="3" id="KW-1185">Reference proteome</keyword>
<dbReference type="CDD" id="cd22249">
    <property type="entry name" value="UDM1_RNF168_RNF169-like"/>
    <property type="match status" value="1"/>
</dbReference>
<dbReference type="Proteomes" id="UP001497527">
    <property type="component" value="Unassembled WGS sequence"/>
</dbReference>
<organism evidence="2 3">
    <name type="scientific">Tenacibaculum polynesiense</name>
    <dbReference type="NCBI Taxonomy" id="3137857"/>
    <lineage>
        <taxon>Bacteria</taxon>
        <taxon>Pseudomonadati</taxon>
        <taxon>Bacteroidota</taxon>
        <taxon>Flavobacteriia</taxon>
        <taxon>Flavobacteriales</taxon>
        <taxon>Flavobacteriaceae</taxon>
        <taxon>Tenacibaculum</taxon>
    </lineage>
</organism>
<proteinExistence type="predicted"/>
<sequence length="506" mass="58182">MTFKQFKTSVLLLFVTGTLVAQKFDKKFSEKFYTNKDVVVDIKASNAEIDVTTWDRNEVAVEAVIEVDGLSKKEAEKYLNNWKFEALGNKAKIQINANRGNFYSFGKDNFVMFNQHGNSFPGVYRVAPHVEEEVIVLPNVTEIEIPDIDFDALVLPDLEDFDFDFDKYAKDGDNYFIEWKDGVNSITIKSKKEWEEFKKSKEYKKFKKKQEKRKKELKERAKELKKEREAHRKERQRLRDEKRKVLEEKRRILKEERAAMLKAREEIRRINKEEIKKAVAEAQKQLKNTRFSYSFSSDSNEFTVNGKKVKVTKKIVIKVPKNATFDLNTRHCKIKLPKGKVNGKVSYGAFKADEINGGKLNVSFSPVTIESLNACTLFLNNVTDAKVASVTNTTLDTNSSEVEISKILNDVEVINKFGELTILEVSPNYSTFKVFLNSSSADINLSKVKNKLEYVIGEKSAAHRNKPAMEFSVNDKSKKINGNFVLSTNNKTLEIKGKYTQLTVRE</sequence>
<evidence type="ECO:0000313" key="3">
    <source>
        <dbReference type="Proteomes" id="UP001497527"/>
    </source>
</evidence>